<name>A0ABY5VZJ8_9ACTN</name>
<protein>
    <submittedName>
        <fullName evidence="1">Uncharacterized protein</fullName>
    </submittedName>
</protein>
<keyword evidence="2" id="KW-1185">Reference proteome</keyword>
<evidence type="ECO:0000313" key="2">
    <source>
        <dbReference type="Proteomes" id="UP001059617"/>
    </source>
</evidence>
<dbReference type="RefSeq" id="WP_259860992.1">
    <property type="nucleotide sequence ID" value="NZ_BAAAST010000024.1"/>
</dbReference>
<sequence>MKTFALLADKMLARVAPKTTAAACGGCTYSGPYSGPCAGGYGRYRCCYYPVAGACKQSCSFICG</sequence>
<reference evidence="1" key="1">
    <citation type="submission" date="2021-04" db="EMBL/GenBank/DDBJ databases">
        <authorList>
            <person name="Hartkoorn R.C."/>
            <person name="Beaudoing E."/>
            <person name="Hot D."/>
        </authorList>
    </citation>
    <scope>NUCLEOTIDE SEQUENCE</scope>
    <source>
        <strain evidence="1">NRRL B-16292</strain>
    </source>
</reference>
<dbReference type="Proteomes" id="UP001059617">
    <property type="component" value="Chromosome"/>
</dbReference>
<reference evidence="1" key="2">
    <citation type="submission" date="2022-09" db="EMBL/GenBank/DDBJ databases">
        <title>Biosynthetic gene clusters of Dactylosporangioum fulvum.</title>
        <authorList>
            <person name="Caradec T."/>
        </authorList>
    </citation>
    <scope>NUCLEOTIDE SEQUENCE</scope>
    <source>
        <strain evidence="1">NRRL B-16292</strain>
    </source>
</reference>
<accession>A0ABY5VZJ8</accession>
<proteinExistence type="predicted"/>
<organism evidence="1 2">
    <name type="scientific">Dactylosporangium fulvum</name>
    <dbReference type="NCBI Taxonomy" id="53359"/>
    <lineage>
        <taxon>Bacteria</taxon>
        <taxon>Bacillati</taxon>
        <taxon>Actinomycetota</taxon>
        <taxon>Actinomycetes</taxon>
        <taxon>Micromonosporales</taxon>
        <taxon>Micromonosporaceae</taxon>
        <taxon>Dactylosporangium</taxon>
    </lineage>
</organism>
<evidence type="ECO:0000313" key="1">
    <source>
        <dbReference type="EMBL" id="UWP83212.1"/>
    </source>
</evidence>
<dbReference type="EMBL" id="CP073720">
    <property type="protein sequence ID" value="UWP83212.1"/>
    <property type="molecule type" value="Genomic_DNA"/>
</dbReference>
<gene>
    <name evidence="1" type="ORF">Dfulv_02580</name>
</gene>